<keyword evidence="2" id="KW-1185">Reference proteome</keyword>
<dbReference type="AlphaFoldDB" id="A0A918UKS1"/>
<sequence length="51" mass="5634">MGPWVLISESWYYTSGTAPLPELARQILLLLASIIEGLSQQICAIELELMA</sequence>
<comment type="caution">
    <text evidence="1">The sequence shown here is derived from an EMBL/GenBank/DDBJ whole genome shotgun (WGS) entry which is preliminary data.</text>
</comment>
<dbReference type="EMBL" id="BMZA01000038">
    <property type="protein sequence ID" value="GGZ17558.1"/>
    <property type="molecule type" value="Genomic_DNA"/>
</dbReference>
<reference evidence="1" key="2">
    <citation type="submission" date="2020-09" db="EMBL/GenBank/DDBJ databases">
        <authorList>
            <person name="Sun Q."/>
            <person name="Kim S."/>
        </authorList>
    </citation>
    <scope>NUCLEOTIDE SEQUENCE</scope>
    <source>
        <strain evidence="1">KCTC 32255</strain>
    </source>
</reference>
<gene>
    <name evidence="1" type="ORF">GCM10011614_35080</name>
</gene>
<protein>
    <submittedName>
        <fullName evidence="1">Uncharacterized protein</fullName>
    </submittedName>
</protein>
<accession>A0A918UKS1</accession>
<name>A0A918UKS1_9SPHN</name>
<reference evidence="1" key="1">
    <citation type="journal article" date="2014" name="Int. J. Syst. Evol. Microbiol.">
        <title>Complete genome sequence of Corynebacterium casei LMG S-19264T (=DSM 44701T), isolated from a smear-ripened cheese.</title>
        <authorList>
            <consortium name="US DOE Joint Genome Institute (JGI-PGF)"/>
            <person name="Walter F."/>
            <person name="Albersmeier A."/>
            <person name="Kalinowski J."/>
            <person name="Ruckert C."/>
        </authorList>
    </citation>
    <scope>NUCLEOTIDE SEQUENCE</scope>
    <source>
        <strain evidence="1">KCTC 32255</strain>
    </source>
</reference>
<proteinExistence type="predicted"/>
<evidence type="ECO:0000313" key="1">
    <source>
        <dbReference type="EMBL" id="GGZ17558.1"/>
    </source>
</evidence>
<dbReference type="Proteomes" id="UP000648075">
    <property type="component" value="Unassembled WGS sequence"/>
</dbReference>
<evidence type="ECO:0000313" key="2">
    <source>
        <dbReference type="Proteomes" id="UP000648075"/>
    </source>
</evidence>
<organism evidence="1 2">
    <name type="scientific">Novosphingobium colocasiae</name>
    <dbReference type="NCBI Taxonomy" id="1256513"/>
    <lineage>
        <taxon>Bacteria</taxon>
        <taxon>Pseudomonadati</taxon>
        <taxon>Pseudomonadota</taxon>
        <taxon>Alphaproteobacteria</taxon>
        <taxon>Sphingomonadales</taxon>
        <taxon>Sphingomonadaceae</taxon>
        <taxon>Novosphingobium</taxon>
    </lineage>
</organism>